<dbReference type="PROSITE" id="PS50404">
    <property type="entry name" value="GST_NTER"/>
    <property type="match status" value="1"/>
</dbReference>
<dbReference type="STRING" id="71717.A0A4Y7TFF7"/>
<dbReference type="CDD" id="cd00299">
    <property type="entry name" value="GST_C_family"/>
    <property type="match status" value="1"/>
</dbReference>
<dbReference type="OrthoDB" id="249703at2759"/>
<dbReference type="Gene3D" id="1.20.1050.10">
    <property type="match status" value="1"/>
</dbReference>
<dbReference type="InterPro" id="IPR004045">
    <property type="entry name" value="Glutathione_S-Trfase_N"/>
</dbReference>
<dbReference type="InterPro" id="IPR036249">
    <property type="entry name" value="Thioredoxin-like_sf"/>
</dbReference>
<proteinExistence type="predicted"/>
<dbReference type="Pfam" id="PF13410">
    <property type="entry name" value="GST_C_2"/>
    <property type="match status" value="1"/>
</dbReference>
<dbReference type="InterPro" id="IPR036282">
    <property type="entry name" value="Glutathione-S-Trfase_C_sf"/>
</dbReference>
<dbReference type="Proteomes" id="UP000298030">
    <property type="component" value="Unassembled WGS sequence"/>
</dbReference>
<accession>A0A4Y7TFF7</accession>
<dbReference type="AlphaFoldDB" id="A0A4Y7TFF7"/>
<dbReference type="Gene3D" id="3.40.30.10">
    <property type="entry name" value="Glutaredoxin"/>
    <property type="match status" value="1"/>
</dbReference>
<sequence>MASKTYKVIGTPFSTFTRTVTLGLHYKGVPFEQVACLPHSDIARHSHPYGYLPTLIIEGTASGDEIKLCESQTIARYIDRIAQGPSLHLDVSAHPEVFSERVWEIASLVGSFGFHAIEVGVVKPYLKALEEGVAESDIIHNNTKEVEAIVEFLRIVEERSIGTSKFLFGDHPTWADFYLYPPLADLQALPFWEQAVSGSRFVTWMGEMGQLDAVKQTRSGTLAEQHGNIIVQGSTERNLLTSLLAMVGCCLSVAETLQGRCSQAANIGLGDKI</sequence>
<organism evidence="2 3">
    <name type="scientific">Coprinellus micaceus</name>
    <name type="common">Glistening ink-cap mushroom</name>
    <name type="synonym">Coprinus micaceus</name>
    <dbReference type="NCBI Taxonomy" id="71717"/>
    <lineage>
        <taxon>Eukaryota</taxon>
        <taxon>Fungi</taxon>
        <taxon>Dikarya</taxon>
        <taxon>Basidiomycota</taxon>
        <taxon>Agaricomycotina</taxon>
        <taxon>Agaricomycetes</taxon>
        <taxon>Agaricomycetidae</taxon>
        <taxon>Agaricales</taxon>
        <taxon>Agaricineae</taxon>
        <taxon>Psathyrellaceae</taxon>
        <taxon>Coprinellus</taxon>
    </lineage>
</organism>
<evidence type="ECO:0000313" key="2">
    <source>
        <dbReference type="EMBL" id="TEB32741.1"/>
    </source>
</evidence>
<name>A0A4Y7TFF7_COPMI</name>
<gene>
    <name evidence="2" type="ORF">FA13DRAFT_1627911</name>
</gene>
<feature type="domain" description="GST N-terminal" evidence="1">
    <location>
        <begin position="4"/>
        <end position="86"/>
    </location>
</feature>
<dbReference type="CDD" id="cd00570">
    <property type="entry name" value="GST_N_family"/>
    <property type="match status" value="1"/>
</dbReference>
<dbReference type="Pfam" id="PF13417">
    <property type="entry name" value="GST_N_3"/>
    <property type="match status" value="1"/>
</dbReference>
<dbReference type="SUPFAM" id="SSF47616">
    <property type="entry name" value="GST C-terminal domain-like"/>
    <property type="match status" value="1"/>
</dbReference>
<dbReference type="EMBL" id="QPFP01000014">
    <property type="protein sequence ID" value="TEB32741.1"/>
    <property type="molecule type" value="Genomic_DNA"/>
</dbReference>
<comment type="caution">
    <text evidence="2">The sequence shown here is derived from an EMBL/GenBank/DDBJ whole genome shotgun (WGS) entry which is preliminary data.</text>
</comment>
<dbReference type="SUPFAM" id="SSF52833">
    <property type="entry name" value="Thioredoxin-like"/>
    <property type="match status" value="1"/>
</dbReference>
<reference evidence="2 3" key="1">
    <citation type="journal article" date="2019" name="Nat. Ecol. Evol.">
        <title>Megaphylogeny resolves global patterns of mushroom evolution.</title>
        <authorList>
            <person name="Varga T."/>
            <person name="Krizsan K."/>
            <person name="Foldi C."/>
            <person name="Dima B."/>
            <person name="Sanchez-Garcia M."/>
            <person name="Sanchez-Ramirez S."/>
            <person name="Szollosi G.J."/>
            <person name="Szarkandi J.G."/>
            <person name="Papp V."/>
            <person name="Albert L."/>
            <person name="Andreopoulos W."/>
            <person name="Angelini C."/>
            <person name="Antonin V."/>
            <person name="Barry K.W."/>
            <person name="Bougher N.L."/>
            <person name="Buchanan P."/>
            <person name="Buyck B."/>
            <person name="Bense V."/>
            <person name="Catcheside P."/>
            <person name="Chovatia M."/>
            <person name="Cooper J."/>
            <person name="Damon W."/>
            <person name="Desjardin D."/>
            <person name="Finy P."/>
            <person name="Geml J."/>
            <person name="Haridas S."/>
            <person name="Hughes K."/>
            <person name="Justo A."/>
            <person name="Karasinski D."/>
            <person name="Kautmanova I."/>
            <person name="Kiss B."/>
            <person name="Kocsube S."/>
            <person name="Kotiranta H."/>
            <person name="LaButti K.M."/>
            <person name="Lechner B.E."/>
            <person name="Liimatainen K."/>
            <person name="Lipzen A."/>
            <person name="Lukacs Z."/>
            <person name="Mihaltcheva S."/>
            <person name="Morgado L.N."/>
            <person name="Niskanen T."/>
            <person name="Noordeloos M.E."/>
            <person name="Ohm R.A."/>
            <person name="Ortiz-Santana B."/>
            <person name="Ovrebo C."/>
            <person name="Racz N."/>
            <person name="Riley R."/>
            <person name="Savchenko A."/>
            <person name="Shiryaev A."/>
            <person name="Soop K."/>
            <person name="Spirin V."/>
            <person name="Szebenyi C."/>
            <person name="Tomsovsky M."/>
            <person name="Tulloss R.E."/>
            <person name="Uehling J."/>
            <person name="Grigoriev I.V."/>
            <person name="Vagvolgyi C."/>
            <person name="Papp T."/>
            <person name="Martin F.M."/>
            <person name="Miettinen O."/>
            <person name="Hibbett D.S."/>
            <person name="Nagy L.G."/>
        </authorList>
    </citation>
    <scope>NUCLEOTIDE SEQUENCE [LARGE SCALE GENOMIC DNA]</scope>
    <source>
        <strain evidence="2 3">FP101781</strain>
    </source>
</reference>
<protein>
    <recommendedName>
        <fullName evidence="1">GST N-terminal domain-containing protein</fullName>
    </recommendedName>
</protein>
<evidence type="ECO:0000259" key="1">
    <source>
        <dbReference type="PROSITE" id="PS50404"/>
    </source>
</evidence>
<keyword evidence="3" id="KW-1185">Reference proteome</keyword>
<evidence type="ECO:0000313" key="3">
    <source>
        <dbReference type="Proteomes" id="UP000298030"/>
    </source>
</evidence>